<evidence type="ECO:0000256" key="1">
    <source>
        <dbReference type="SAM" id="Phobius"/>
    </source>
</evidence>
<comment type="caution">
    <text evidence="2">The sequence shown here is derived from an EMBL/GenBank/DDBJ whole genome shotgun (WGS) entry which is preliminary data.</text>
</comment>
<keyword evidence="1" id="KW-1133">Transmembrane helix</keyword>
<protein>
    <submittedName>
        <fullName evidence="2">Uncharacterized protein</fullName>
    </submittedName>
</protein>
<keyword evidence="1" id="KW-0472">Membrane</keyword>
<accession>A0A645F087</accession>
<name>A0A645F087_9ZZZZ</name>
<organism evidence="2">
    <name type="scientific">bioreactor metagenome</name>
    <dbReference type="NCBI Taxonomy" id="1076179"/>
    <lineage>
        <taxon>unclassified sequences</taxon>
        <taxon>metagenomes</taxon>
        <taxon>ecological metagenomes</taxon>
    </lineage>
</organism>
<reference evidence="2" key="1">
    <citation type="submission" date="2019-08" db="EMBL/GenBank/DDBJ databases">
        <authorList>
            <person name="Kucharzyk K."/>
            <person name="Murdoch R.W."/>
            <person name="Higgins S."/>
            <person name="Loffler F."/>
        </authorList>
    </citation>
    <scope>NUCLEOTIDE SEQUENCE</scope>
</reference>
<evidence type="ECO:0000313" key="2">
    <source>
        <dbReference type="EMBL" id="MPN07106.1"/>
    </source>
</evidence>
<dbReference type="EMBL" id="VSSQ01053067">
    <property type="protein sequence ID" value="MPN07106.1"/>
    <property type="molecule type" value="Genomic_DNA"/>
</dbReference>
<dbReference type="AlphaFoldDB" id="A0A645F087"/>
<sequence>MAILSLFQKFVIGFCICIFFCTTYHLLKIDQKKKVYLPIKGTKNGAVFIKNSKASLSFHSVLYDRVKFSPLLGTSLPDSSKKYSKIWNDLLLTIEIILVRIKVEQILGNGFFVGCKLKGPREGVSSL</sequence>
<feature type="transmembrane region" description="Helical" evidence="1">
    <location>
        <begin position="6"/>
        <end position="27"/>
    </location>
</feature>
<gene>
    <name evidence="2" type="ORF">SDC9_154372</name>
</gene>
<keyword evidence="1" id="KW-0812">Transmembrane</keyword>
<proteinExistence type="predicted"/>